<dbReference type="InterPro" id="IPR049450">
    <property type="entry name" value="ACOT8-like_C"/>
</dbReference>
<gene>
    <name evidence="3" type="ORF">CLV72_1025</name>
</gene>
<sequence length="271" mass="29345">MTMFDEATTAVRTEAGRYRAELSPKYRIGDALNGGYLMAVLLSAARQETEHPHPVSTAAHFLRVATPGPAEIAVTTLKSGRTVTVLRAELLRDGQVTTTVQAVFAALDPDAKPEHAPAAPELPPIDGCVRLDPRASRHPSDSFVYNIELRFSPDSVRALTEGADHPELRGYVNLPDPRPNDGLMLALAVDALPPVVSTVLPLAWAPTVELTWQMRNVPADGPLGFTATARQIGDGWFDENVELWDPAGRLVAQSRQLARVGRPPAPVETRM</sequence>
<evidence type="ECO:0000313" key="4">
    <source>
        <dbReference type="Proteomes" id="UP000237846"/>
    </source>
</evidence>
<accession>A0A2T0Q910</accession>
<dbReference type="InterPro" id="IPR042171">
    <property type="entry name" value="Acyl-CoA_hotdog"/>
</dbReference>
<evidence type="ECO:0000259" key="1">
    <source>
        <dbReference type="Pfam" id="PF13622"/>
    </source>
</evidence>
<evidence type="ECO:0000313" key="3">
    <source>
        <dbReference type="EMBL" id="PRY00376.1"/>
    </source>
</evidence>
<dbReference type="Proteomes" id="UP000237846">
    <property type="component" value="Unassembled WGS sequence"/>
</dbReference>
<evidence type="ECO:0000259" key="2">
    <source>
        <dbReference type="Pfam" id="PF20789"/>
    </source>
</evidence>
<name>A0A2T0Q910_9ACTN</name>
<dbReference type="SUPFAM" id="SSF54637">
    <property type="entry name" value="Thioesterase/thiol ester dehydrase-isomerase"/>
    <property type="match status" value="2"/>
</dbReference>
<dbReference type="PANTHER" id="PTHR38110">
    <property type="entry name" value="CHROMOSOME 23, WHOLE GENOME SHOTGUN SEQUENCE"/>
    <property type="match status" value="1"/>
</dbReference>
<dbReference type="Pfam" id="PF20789">
    <property type="entry name" value="4HBT_3C"/>
    <property type="match status" value="1"/>
</dbReference>
<dbReference type="RefSeq" id="WP_106241558.1">
    <property type="nucleotide sequence ID" value="NZ_PVZC01000002.1"/>
</dbReference>
<keyword evidence="4" id="KW-1185">Reference proteome</keyword>
<dbReference type="InterPro" id="IPR029069">
    <property type="entry name" value="HotDog_dom_sf"/>
</dbReference>
<proteinExistence type="predicted"/>
<dbReference type="OrthoDB" id="5418286at2"/>
<dbReference type="InterPro" id="IPR052389">
    <property type="entry name" value="Sec_Metab_Biosynth-Assoc"/>
</dbReference>
<comment type="caution">
    <text evidence="3">The sequence shown here is derived from an EMBL/GenBank/DDBJ whole genome shotgun (WGS) entry which is preliminary data.</text>
</comment>
<reference evidence="3 4" key="1">
    <citation type="submission" date="2018-03" db="EMBL/GenBank/DDBJ databases">
        <title>Genomic Encyclopedia of Archaeal and Bacterial Type Strains, Phase II (KMG-II): from individual species to whole genera.</title>
        <authorList>
            <person name="Goeker M."/>
        </authorList>
    </citation>
    <scope>NUCLEOTIDE SEQUENCE [LARGE SCALE GENOMIC DNA]</scope>
    <source>
        <strain evidence="3 4">DSM 45601</strain>
    </source>
</reference>
<feature type="domain" description="Acyl-CoA thioesterase-like N-terminal HotDog" evidence="1">
    <location>
        <begin position="25"/>
        <end position="104"/>
    </location>
</feature>
<dbReference type="InterPro" id="IPR049449">
    <property type="entry name" value="TesB_ACOT8-like_N"/>
</dbReference>
<protein>
    <submittedName>
        <fullName evidence="3">Acyl-CoA thioesterase</fullName>
    </submittedName>
</protein>
<dbReference type="Gene3D" id="2.40.160.210">
    <property type="entry name" value="Acyl-CoA thioesterase, double hotdog domain"/>
    <property type="match status" value="1"/>
</dbReference>
<dbReference type="AlphaFoldDB" id="A0A2T0Q910"/>
<dbReference type="PANTHER" id="PTHR38110:SF1">
    <property type="entry name" value="THIOESTERASE DOMAIN-CONTAINING PROTEIN"/>
    <property type="match status" value="1"/>
</dbReference>
<feature type="domain" description="Acyl-CoA thioesterase-like C-terminal" evidence="2">
    <location>
        <begin position="134"/>
        <end position="260"/>
    </location>
</feature>
<dbReference type="EMBL" id="PVZC01000002">
    <property type="protein sequence ID" value="PRY00376.1"/>
    <property type="molecule type" value="Genomic_DNA"/>
</dbReference>
<dbReference type="Pfam" id="PF13622">
    <property type="entry name" value="4HBT_3"/>
    <property type="match status" value="1"/>
</dbReference>
<organism evidence="3 4">
    <name type="scientific">Allonocardiopsis opalescens</name>
    <dbReference type="NCBI Taxonomy" id="1144618"/>
    <lineage>
        <taxon>Bacteria</taxon>
        <taxon>Bacillati</taxon>
        <taxon>Actinomycetota</taxon>
        <taxon>Actinomycetes</taxon>
        <taxon>Streptosporangiales</taxon>
        <taxon>Allonocardiopsis</taxon>
    </lineage>
</organism>